<protein>
    <submittedName>
        <fullName evidence="2">Uncharacterized protein</fullName>
    </submittedName>
</protein>
<reference evidence="2" key="1">
    <citation type="submission" date="2022-11" db="UniProtKB">
        <authorList>
            <consortium name="WormBaseParasite"/>
        </authorList>
    </citation>
    <scope>IDENTIFICATION</scope>
</reference>
<name>A0AC34QHW3_9BILA</name>
<dbReference type="WBParaSite" id="JU765_v2.g16594.t1">
    <property type="protein sequence ID" value="JU765_v2.g16594.t1"/>
    <property type="gene ID" value="JU765_v2.g16594"/>
</dbReference>
<organism evidence="1 2">
    <name type="scientific">Panagrolaimus sp. JU765</name>
    <dbReference type="NCBI Taxonomy" id="591449"/>
    <lineage>
        <taxon>Eukaryota</taxon>
        <taxon>Metazoa</taxon>
        <taxon>Ecdysozoa</taxon>
        <taxon>Nematoda</taxon>
        <taxon>Chromadorea</taxon>
        <taxon>Rhabditida</taxon>
        <taxon>Tylenchina</taxon>
        <taxon>Panagrolaimomorpha</taxon>
        <taxon>Panagrolaimoidea</taxon>
        <taxon>Panagrolaimidae</taxon>
        <taxon>Panagrolaimus</taxon>
    </lineage>
</organism>
<evidence type="ECO:0000313" key="2">
    <source>
        <dbReference type="WBParaSite" id="JU765_v2.g16594.t1"/>
    </source>
</evidence>
<proteinExistence type="predicted"/>
<accession>A0AC34QHW3</accession>
<evidence type="ECO:0000313" key="1">
    <source>
        <dbReference type="Proteomes" id="UP000887576"/>
    </source>
</evidence>
<dbReference type="Proteomes" id="UP000887576">
    <property type="component" value="Unplaced"/>
</dbReference>
<sequence>MPENEDEESWLDCIIASYEDFSQECSEWFEEHSLINLASIFCIFMLIYAPIILSEKPVAFYSLNYEADPNGKFNAFANEIKAVFPRDKALSTILMTFGEKIISQSTTATTGPDVLTLAVCNSCVAILNNSLRPALEKHLHYKVINLDVTENDKESEFYQKTMKSLSGVGGKAVVFINGIDKMKAKTPLVLQSISDENLANYKNAIFIFLVLDDKISRKTGLNCGKNIFSHLLEHWENPLLLEDQVYPIVSRVTRTTACYSV</sequence>